<feature type="domain" description="PA" evidence="13">
    <location>
        <begin position="68"/>
        <end position="152"/>
    </location>
</feature>
<evidence type="ECO:0000256" key="2">
    <source>
        <dbReference type="ARBA" id="ARBA00022536"/>
    </source>
</evidence>
<dbReference type="InterPro" id="IPR046450">
    <property type="entry name" value="PA_dom_sf"/>
</dbReference>
<feature type="domain" description="Vacuolar sorting receptor thioredoxin-like" evidence="14">
    <location>
        <begin position="188"/>
        <end position="371"/>
    </location>
</feature>
<evidence type="ECO:0000256" key="6">
    <source>
        <dbReference type="ARBA" id="ARBA00022837"/>
    </source>
</evidence>
<sequence length="473" mass="52267">MQLGTLFFVALVGQLLCQNVYSQIIVVEPDTLANKYNSGRISGSTASFGTPYYGEILIGKLQLFDIPGCNATTYNLSSSSSPDSIPAIVMLRRGGCHFIDKIAIAEKKGAKAVIIMDAKDSKTTASDVHKIIMSSGSAKNVTIPSVLIGEMDAIPIIEAVNNSLPVILELDWDLPKFNAVEMDLWLSPSLTKSLNFLEEFAANALILKHKVDFYPHYWVMSLPQNYLDKCTDLNGNFCGLNAEWDSKVSGRAILEETVREVCLWETTQILPPSNASAAYFSEFWWKYMQQFRKTCTITVNGKTKFGENCSYDLMKSVGANTEAVKTCYKSNFKSILSHELITGAWSPVALIINGWRYSGPLEADQVTRAICTGYMDTPTECKSILKNENGSADPNRNYSSGAGFGSILVISFLGAIFGIALCFFLFKKYIYPRIKAGMHYTVMAEVQKEMQAQQNINLTRDRRSIGAAANTLI</sequence>
<evidence type="ECO:0000256" key="4">
    <source>
        <dbReference type="ARBA" id="ARBA00022729"/>
    </source>
</evidence>
<reference evidence="15 16" key="1">
    <citation type="journal article" date="2020" name="bioRxiv">
        <title>Metabolic contributions of an alphaproteobacterial endosymbiont in the apicomplexan Cardiosporidium cionae.</title>
        <authorList>
            <person name="Hunter E.S."/>
            <person name="Paight C.J."/>
            <person name="Lane C.E."/>
        </authorList>
    </citation>
    <scope>NUCLEOTIDE SEQUENCE [LARGE SCALE GENOMIC DNA]</scope>
    <source>
        <strain evidence="15">ESH_2018</strain>
    </source>
</reference>
<dbReference type="InterPro" id="IPR003137">
    <property type="entry name" value="PA_domain"/>
</dbReference>
<dbReference type="SUPFAM" id="SSF52025">
    <property type="entry name" value="PA domain"/>
    <property type="match status" value="1"/>
</dbReference>
<dbReference type="InterPro" id="IPR056858">
    <property type="entry name" value="VSR_TRX"/>
</dbReference>
<dbReference type="Gene3D" id="3.50.30.30">
    <property type="match status" value="1"/>
</dbReference>
<name>A0ABQ7JG31_9APIC</name>
<keyword evidence="8 11" id="KW-0472">Membrane</keyword>
<organism evidence="15 16">
    <name type="scientific">Cardiosporidium cionae</name>
    <dbReference type="NCBI Taxonomy" id="476202"/>
    <lineage>
        <taxon>Eukaryota</taxon>
        <taxon>Sar</taxon>
        <taxon>Alveolata</taxon>
        <taxon>Apicomplexa</taxon>
        <taxon>Aconoidasida</taxon>
        <taxon>Nephromycida</taxon>
        <taxon>Cardiosporidium</taxon>
    </lineage>
</organism>
<keyword evidence="2" id="KW-0245">EGF-like domain</keyword>
<evidence type="ECO:0000259" key="14">
    <source>
        <dbReference type="Pfam" id="PF25011"/>
    </source>
</evidence>
<evidence type="ECO:0000256" key="8">
    <source>
        <dbReference type="ARBA" id="ARBA00023136"/>
    </source>
</evidence>
<proteinExistence type="predicted"/>
<keyword evidence="4 12" id="KW-0732">Signal</keyword>
<evidence type="ECO:0000256" key="12">
    <source>
        <dbReference type="SAM" id="SignalP"/>
    </source>
</evidence>
<dbReference type="EMBL" id="JADAQX010000009">
    <property type="protein sequence ID" value="KAF8822983.1"/>
    <property type="molecule type" value="Genomic_DNA"/>
</dbReference>
<keyword evidence="7 11" id="KW-1133">Transmembrane helix</keyword>
<comment type="caution">
    <text evidence="15">The sequence shown here is derived from an EMBL/GenBank/DDBJ whole genome shotgun (WGS) entry which is preliminary data.</text>
</comment>
<keyword evidence="3 11" id="KW-0812">Transmembrane</keyword>
<feature type="transmembrane region" description="Helical" evidence="11">
    <location>
        <begin position="404"/>
        <end position="426"/>
    </location>
</feature>
<accession>A0ABQ7JG31</accession>
<evidence type="ECO:0000256" key="3">
    <source>
        <dbReference type="ARBA" id="ARBA00022692"/>
    </source>
</evidence>
<keyword evidence="16" id="KW-1185">Reference proteome</keyword>
<dbReference type="Pfam" id="PF25011">
    <property type="entry name" value="VSR_TRX"/>
    <property type="match status" value="1"/>
</dbReference>
<evidence type="ECO:0000259" key="13">
    <source>
        <dbReference type="Pfam" id="PF02225"/>
    </source>
</evidence>
<protein>
    <recommendedName>
        <fullName evidence="17">PA domain-containing protein</fullName>
    </recommendedName>
</protein>
<keyword evidence="9" id="KW-0325">Glycoprotein</keyword>
<dbReference type="Pfam" id="PF02225">
    <property type="entry name" value="PA"/>
    <property type="match status" value="1"/>
</dbReference>
<feature type="signal peptide" evidence="12">
    <location>
        <begin position="1"/>
        <end position="22"/>
    </location>
</feature>
<evidence type="ECO:0000256" key="5">
    <source>
        <dbReference type="ARBA" id="ARBA00022737"/>
    </source>
</evidence>
<feature type="chain" id="PRO_5046224572" description="PA domain-containing protein" evidence="12">
    <location>
        <begin position="23"/>
        <end position="473"/>
    </location>
</feature>
<evidence type="ECO:0000256" key="11">
    <source>
        <dbReference type="SAM" id="Phobius"/>
    </source>
</evidence>
<evidence type="ECO:0000313" key="16">
    <source>
        <dbReference type="Proteomes" id="UP000823046"/>
    </source>
</evidence>
<comment type="subcellular location">
    <subcellularLocation>
        <location evidence="10">Endomembrane system</location>
        <topology evidence="10">Single-pass membrane protein</topology>
    </subcellularLocation>
    <subcellularLocation>
        <location evidence="1">Membrane</location>
        <topology evidence="1">Single-pass type I membrane protein</topology>
    </subcellularLocation>
</comment>
<evidence type="ECO:0000256" key="10">
    <source>
        <dbReference type="ARBA" id="ARBA00037847"/>
    </source>
</evidence>
<dbReference type="PANTHER" id="PTHR22702">
    <property type="entry name" value="PROTEASE-ASSOCIATED DOMAIN-CONTAINING PROTEIN"/>
    <property type="match status" value="1"/>
</dbReference>
<evidence type="ECO:0008006" key="17">
    <source>
        <dbReference type="Google" id="ProtNLM"/>
    </source>
</evidence>
<keyword evidence="5" id="KW-0677">Repeat</keyword>
<dbReference type="Proteomes" id="UP000823046">
    <property type="component" value="Unassembled WGS sequence"/>
</dbReference>
<evidence type="ECO:0000256" key="7">
    <source>
        <dbReference type="ARBA" id="ARBA00022989"/>
    </source>
</evidence>
<dbReference type="PANTHER" id="PTHR22702:SF1">
    <property type="entry name" value="PROTEASE-ASSOCIATED DOMAIN-CONTAINING PROTEIN 1"/>
    <property type="match status" value="1"/>
</dbReference>
<evidence type="ECO:0000313" key="15">
    <source>
        <dbReference type="EMBL" id="KAF8822983.1"/>
    </source>
</evidence>
<gene>
    <name evidence="15" type="ORF">IE077_001560</name>
</gene>
<evidence type="ECO:0000256" key="1">
    <source>
        <dbReference type="ARBA" id="ARBA00004479"/>
    </source>
</evidence>
<evidence type="ECO:0000256" key="9">
    <source>
        <dbReference type="ARBA" id="ARBA00023180"/>
    </source>
</evidence>
<keyword evidence="6" id="KW-0106">Calcium</keyword>